<gene>
    <name evidence="1" type="ORF">Pint_27469</name>
</gene>
<evidence type="ECO:0000313" key="1">
    <source>
        <dbReference type="EMBL" id="KAJ0040914.1"/>
    </source>
</evidence>
<dbReference type="Proteomes" id="UP001163603">
    <property type="component" value="Chromosome 5"/>
</dbReference>
<name>A0ACC0YTL4_9ROSI</name>
<dbReference type="EMBL" id="CM047740">
    <property type="protein sequence ID" value="KAJ0040914.1"/>
    <property type="molecule type" value="Genomic_DNA"/>
</dbReference>
<organism evidence="1 2">
    <name type="scientific">Pistacia integerrima</name>
    <dbReference type="NCBI Taxonomy" id="434235"/>
    <lineage>
        <taxon>Eukaryota</taxon>
        <taxon>Viridiplantae</taxon>
        <taxon>Streptophyta</taxon>
        <taxon>Embryophyta</taxon>
        <taxon>Tracheophyta</taxon>
        <taxon>Spermatophyta</taxon>
        <taxon>Magnoliopsida</taxon>
        <taxon>eudicotyledons</taxon>
        <taxon>Gunneridae</taxon>
        <taxon>Pentapetalae</taxon>
        <taxon>rosids</taxon>
        <taxon>malvids</taxon>
        <taxon>Sapindales</taxon>
        <taxon>Anacardiaceae</taxon>
        <taxon>Pistacia</taxon>
    </lineage>
</organism>
<keyword evidence="2" id="KW-1185">Reference proteome</keyword>
<proteinExistence type="predicted"/>
<protein>
    <submittedName>
        <fullName evidence="1">Uncharacterized protein</fullName>
    </submittedName>
</protein>
<sequence length="139" mass="16204">MESSYIPPYPDGKELDHEMCKYGLHIKNQEMALKIVNDQTVEVEQVLFQLQDPPEQHLLLRSMNIMEKLIIHLDYMERQLHALHGSWMALPLASASLSTWEDPTRFYGFDLDEHHVYTRTDRGDGLRETLSSQLFGKTC</sequence>
<evidence type="ECO:0000313" key="2">
    <source>
        <dbReference type="Proteomes" id="UP001163603"/>
    </source>
</evidence>
<reference evidence="2" key="1">
    <citation type="journal article" date="2023" name="G3 (Bethesda)">
        <title>Genome assembly and association tests identify interacting loci associated with vigor, precocity, and sex in interspecific pistachio rootstocks.</title>
        <authorList>
            <person name="Palmer W."/>
            <person name="Jacygrad E."/>
            <person name="Sagayaradj S."/>
            <person name="Cavanaugh K."/>
            <person name="Han R."/>
            <person name="Bertier L."/>
            <person name="Beede B."/>
            <person name="Kafkas S."/>
            <person name="Golino D."/>
            <person name="Preece J."/>
            <person name="Michelmore R."/>
        </authorList>
    </citation>
    <scope>NUCLEOTIDE SEQUENCE [LARGE SCALE GENOMIC DNA]</scope>
</reference>
<accession>A0ACC0YTL4</accession>
<comment type="caution">
    <text evidence="1">The sequence shown here is derived from an EMBL/GenBank/DDBJ whole genome shotgun (WGS) entry which is preliminary data.</text>
</comment>